<dbReference type="Gene3D" id="1.10.287.180">
    <property type="entry name" value="Transcription elongation factor, GreA/GreB, N-terminal domain"/>
    <property type="match status" value="1"/>
</dbReference>
<sequence length="154" mass="17470">MSNGVKKYLTSEGFEKLKKELEYLEKVKRKEISEMLRQAASEGDLSENAGYDAAKDKQGFVERRIRELKEIVAQAEVIEKKENGKVCLGSFVFLSSNEGKEKFQLVGPEEADILNNKISFKSPLGEALLNKRKGDILRVNVPDGKKEYEIEEIK</sequence>
<dbReference type="Pfam" id="PF01272">
    <property type="entry name" value="GreA_GreB"/>
    <property type="match status" value="1"/>
</dbReference>
<name>A0A2H0YMP9_9BACT</name>
<proteinExistence type="inferred from homology"/>
<accession>A0A2H0YMP9</accession>
<dbReference type="InterPro" id="IPR028624">
    <property type="entry name" value="Tscrpt_elong_fac_GreA/B"/>
</dbReference>
<keyword evidence="3 8" id="KW-0805">Transcription regulation</keyword>
<evidence type="ECO:0000313" key="12">
    <source>
        <dbReference type="EMBL" id="PIS39529.1"/>
    </source>
</evidence>
<evidence type="ECO:0000256" key="8">
    <source>
        <dbReference type="HAMAP-Rule" id="MF_00105"/>
    </source>
</evidence>
<evidence type="ECO:0000256" key="9">
    <source>
        <dbReference type="RuleBase" id="RU000556"/>
    </source>
</evidence>
<evidence type="ECO:0000259" key="11">
    <source>
        <dbReference type="Pfam" id="PF03449"/>
    </source>
</evidence>
<dbReference type="HAMAP" id="MF_00105">
    <property type="entry name" value="GreA_GreB"/>
    <property type="match status" value="1"/>
</dbReference>
<comment type="function">
    <text evidence="6 8 9">Necessary for efficient RNA polymerase transcription elongation past template-encoded arresting sites. The arresting sites in DNA have the property of trapping a certain fraction of elongating RNA polymerases that pass through, resulting in locked ternary complexes. Cleavage of the nascent transcript by cleavage factors such as GreA or GreB allows the resumption of elongation from the new 3'terminus. GreA releases sequences of 2 to 3 nucleotides.</text>
</comment>
<dbReference type="InterPro" id="IPR022691">
    <property type="entry name" value="Tscrpt_elong_fac_GreA/B_N"/>
</dbReference>
<dbReference type="InterPro" id="IPR018151">
    <property type="entry name" value="TF_GreA/GreB_CS"/>
</dbReference>
<dbReference type="InterPro" id="IPR006359">
    <property type="entry name" value="Tscrpt_elong_fac_GreA"/>
</dbReference>
<organism evidence="12 13">
    <name type="scientific">Candidatus Nealsonbacteria bacterium CG08_land_8_20_14_0_20_38_20</name>
    <dbReference type="NCBI Taxonomy" id="1974705"/>
    <lineage>
        <taxon>Bacteria</taxon>
        <taxon>Candidatus Nealsoniibacteriota</taxon>
    </lineage>
</organism>
<keyword evidence="5 8" id="KW-0804">Transcription</keyword>
<dbReference type="PANTHER" id="PTHR30437">
    <property type="entry name" value="TRANSCRIPTION ELONGATION FACTOR GREA"/>
    <property type="match status" value="1"/>
</dbReference>
<dbReference type="PROSITE" id="PS00829">
    <property type="entry name" value="GREAB_1"/>
    <property type="match status" value="1"/>
</dbReference>
<protein>
    <recommendedName>
        <fullName evidence="2 8">Transcription elongation factor GreA</fullName>
    </recommendedName>
    <alternativeName>
        <fullName evidence="7 8">Transcript cleavage factor GreA</fullName>
    </alternativeName>
</protein>
<evidence type="ECO:0000313" key="13">
    <source>
        <dbReference type="Proteomes" id="UP000230088"/>
    </source>
</evidence>
<dbReference type="GO" id="GO:0003677">
    <property type="term" value="F:DNA binding"/>
    <property type="evidence" value="ECO:0007669"/>
    <property type="project" value="UniProtKB-UniRule"/>
</dbReference>
<evidence type="ECO:0000256" key="7">
    <source>
        <dbReference type="ARBA" id="ARBA00030776"/>
    </source>
</evidence>
<feature type="domain" description="Transcription elongation factor GreA/GreB N-terminal" evidence="11">
    <location>
        <begin position="8"/>
        <end position="77"/>
    </location>
</feature>
<keyword evidence="12" id="KW-0648">Protein biosynthesis</keyword>
<feature type="domain" description="Transcription elongation factor GreA/GreB C-terminal" evidence="10">
    <location>
        <begin position="82"/>
        <end position="154"/>
    </location>
</feature>
<reference evidence="13" key="1">
    <citation type="submission" date="2017-09" db="EMBL/GenBank/DDBJ databases">
        <title>Depth-based differentiation of microbial function through sediment-hosted aquifers and enrichment of novel symbionts in the deep terrestrial subsurface.</title>
        <authorList>
            <person name="Probst A.J."/>
            <person name="Ladd B."/>
            <person name="Jarett J.K."/>
            <person name="Geller-Mcgrath D.E."/>
            <person name="Sieber C.M.K."/>
            <person name="Emerson J.B."/>
            <person name="Anantharaman K."/>
            <person name="Thomas B.C."/>
            <person name="Malmstrom R."/>
            <person name="Stieglmeier M."/>
            <person name="Klingl A."/>
            <person name="Woyke T."/>
            <person name="Ryan C.M."/>
            <person name="Banfield J.F."/>
        </authorList>
    </citation>
    <scope>NUCLEOTIDE SEQUENCE [LARGE SCALE GENOMIC DNA]</scope>
</reference>
<dbReference type="GO" id="GO:0003746">
    <property type="term" value="F:translation elongation factor activity"/>
    <property type="evidence" value="ECO:0007669"/>
    <property type="project" value="UniProtKB-KW"/>
</dbReference>
<comment type="caution">
    <text evidence="12">The sequence shown here is derived from an EMBL/GenBank/DDBJ whole genome shotgun (WGS) entry which is preliminary data.</text>
</comment>
<dbReference type="NCBIfam" id="TIGR01462">
    <property type="entry name" value="greA"/>
    <property type="match status" value="1"/>
</dbReference>
<evidence type="ECO:0000256" key="2">
    <source>
        <dbReference type="ARBA" id="ARBA00013729"/>
    </source>
</evidence>
<dbReference type="InterPro" id="IPR023459">
    <property type="entry name" value="Tscrpt_elong_fac_GreA/B_fam"/>
</dbReference>
<dbReference type="InterPro" id="IPR036805">
    <property type="entry name" value="Tscrpt_elong_fac_GreA/B_N_sf"/>
</dbReference>
<evidence type="ECO:0000256" key="5">
    <source>
        <dbReference type="ARBA" id="ARBA00023163"/>
    </source>
</evidence>
<evidence type="ECO:0000256" key="4">
    <source>
        <dbReference type="ARBA" id="ARBA00023125"/>
    </source>
</evidence>
<keyword evidence="4 8" id="KW-0238">DNA-binding</keyword>
<dbReference type="PIRSF" id="PIRSF006092">
    <property type="entry name" value="GreA_GreB"/>
    <property type="match status" value="1"/>
</dbReference>
<evidence type="ECO:0000256" key="1">
    <source>
        <dbReference type="ARBA" id="ARBA00008213"/>
    </source>
</evidence>
<evidence type="ECO:0000256" key="3">
    <source>
        <dbReference type="ARBA" id="ARBA00023015"/>
    </source>
</evidence>
<dbReference type="InterPro" id="IPR001437">
    <property type="entry name" value="Tscrpt_elong_fac_GreA/B_C"/>
</dbReference>
<dbReference type="EMBL" id="PEYD01000027">
    <property type="protein sequence ID" value="PIS39529.1"/>
    <property type="molecule type" value="Genomic_DNA"/>
</dbReference>
<dbReference type="SUPFAM" id="SSF54534">
    <property type="entry name" value="FKBP-like"/>
    <property type="match status" value="1"/>
</dbReference>
<gene>
    <name evidence="8" type="primary">greA</name>
    <name evidence="12" type="ORF">COT33_01445</name>
</gene>
<dbReference type="Gene3D" id="3.10.50.30">
    <property type="entry name" value="Transcription elongation factor, GreA/GreB, C-terminal domain"/>
    <property type="match status" value="1"/>
</dbReference>
<dbReference type="AlphaFoldDB" id="A0A2H0YMP9"/>
<comment type="similarity">
    <text evidence="1 8 9">Belongs to the GreA/GreB family.</text>
</comment>
<evidence type="ECO:0000256" key="6">
    <source>
        <dbReference type="ARBA" id="ARBA00024916"/>
    </source>
</evidence>
<dbReference type="GO" id="GO:0070063">
    <property type="term" value="F:RNA polymerase binding"/>
    <property type="evidence" value="ECO:0007669"/>
    <property type="project" value="InterPro"/>
</dbReference>
<dbReference type="PANTHER" id="PTHR30437:SF4">
    <property type="entry name" value="TRANSCRIPTION ELONGATION FACTOR GREA"/>
    <property type="match status" value="1"/>
</dbReference>
<dbReference type="NCBIfam" id="NF001263">
    <property type="entry name" value="PRK00226.1-4"/>
    <property type="match status" value="1"/>
</dbReference>
<dbReference type="FunFam" id="1.10.287.180:FF:000001">
    <property type="entry name" value="Transcription elongation factor GreA"/>
    <property type="match status" value="1"/>
</dbReference>
<dbReference type="SUPFAM" id="SSF46557">
    <property type="entry name" value="GreA transcript cleavage protein, N-terminal domain"/>
    <property type="match status" value="1"/>
</dbReference>
<dbReference type="GO" id="GO:0032784">
    <property type="term" value="P:regulation of DNA-templated transcription elongation"/>
    <property type="evidence" value="ECO:0007669"/>
    <property type="project" value="UniProtKB-UniRule"/>
</dbReference>
<dbReference type="Proteomes" id="UP000230088">
    <property type="component" value="Unassembled WGS sequence"/>
</dbReference>
<dbReference type="PROSITE" id="PS00830">
    <property type="entry name" value="GREAB_2"/>
    <property type="match status" value="1"/>
</dbReference>
<dbReference type="FunFam" id="3.10.50.30:FF:000001">
    <property type="entry name" value="Transcription elongation factor GreA"/>
    <property type="match status" value="1"/>
</dbReference>
<keyword evidence="12" id="KW-0251">Elongation factor</keyword>
<dbReference type="GO" id="GO:0006354">
    <property type="term" value="P:DNA-templated transcription elongation"/>
    <property type="evidence" value="ECO:0007669"/>
    <property type="project" value="TreeGrafter"/>
</dbReference>
<dbReference type="InterPro" id="IPR036953">
    <property type="entry name" value="GreA/GreB_C_sf"/>
</dbReference>
<evidence type="ECO:0000259" key="10">
    <source>
        <dbReference type="Pfam" id="PF01272"/>
    </source>
</evidence>
<dbReference type="Pfam" id="PF03449">
    <property type="entry name" value="GreA_GreB_N"/>
    <property type="match status" value="1"/>
</dbReference>